<feature type="region of interest" description="Disordered" evidence="15">
    <location>
        <begin position="699"/>
        <end position="725"/>
    </location>
</feature>
<sequence length="755" mass="86486">MVATKCRCRYQECSDRSLDYGTCHLKPGGYCFTFFEEIIDEGGLTHSIEKRYGCFEPGDGTLFQCKGYLSPHAVFKNISCCNSHDYCNDHLFTQINDGEIVYEEKFSLPDNSWIYIAAASSAIIFLIMAMVMFIKYKKYLQKKSKEFQKNDSFSQKLLLSPQFAAAYSTPTYLNISSNVSDYSGGSSGVFIKYPSINTSQNISNYTMESNLPSYHFLSSVASNTTSSFMSENTQQTVLSSQKLSSSLPPVTEDSITSGSGSGVPRMIQSTIAMQIDLKRMIGEGRFGRVFHGVRHCEHYAVKIFFSRHEASWKREVDIYQGTIMRHENIVTFLAADIISNNGFTQLWLVTEYHELGSLFDYLNRNPIKNVQQMISLMRSIIFGLSHLHLEVIGTQGKPSIAHRDIKSKNILMKSDYSCCISDFASATTKSLNDSRISSRSDIPCFGTVRYMAPEILNHTINMDQFEEFVYADIYSLGLVYWEIFNRLQSIDGKVNCYSKPYHEYLPDEPSFDDLYQTVCVQKLRPSISPQLITAENPILFQTINLIRECLTENRLARLTSLHRDIVFKETITGLVEKENFTYFFMDSENDILLNLTSIVGDCDLYVSQSSSPNQAPQKPNTFDIYSYDLHSATCGQDIVYIDNYIRRPFCIGIYAHFTYDVCRYQLTVIGYELLNNSMSNYFGKRFEDFTDNSIEMSSQNDRQQFTDNGRFDEDNNRRIGDDDDDNEDEKFDSFTHAFLNILLEFVAFFLDIIIF</sequence>
<keyword evidence="11 16" id="KW-1133">Transmembrane helix</keyword>
<dbReference type="InterPro" id="IPR008271">
    <property type="entry name" value="Ser/Thr_kinase_AS"/>
</dbReference>
<dbReference type="SUPFAM" id="SSF57302">
    <property type="entry name" value="Snake toxin-like"/>
    <property type="match status" value="1"/>
</dbReference>
<evidence type="ECO:0000256" key="11">
    <source>
        <dbReference type="ARBA" id="ARBA00022989"/>
    </source>
</evidence>
<dbReference type="Gene3D" id="1.10.510.10">
    <property type="entry name" value="Transferase(Phosphotransferase) domain 1"/>
    <property type="match status" value="1"/>
</dbReference>
<dbReference type="Gene3D" id="3.30.200.20">
    <property type="entry name" value="Phosphorylase Kinase, domain 1"/>
    <property type="match status" value="1"/>
</dbReference>
<evidence type="ECO:0000256" key="6">
    <source>
        <dbReference type="ARBA" id="ARBA00022692"/>
    </source>
</evidence>
<dbReference type="PROSITE" id="PS51256">
    <property type="entry name" value="GS"/>
    <property type="match status" value="1"/>
</dbReference>
<dbReference type="SMART" id="SM00220">
    <property type="entry name" value="S_TKc"/>
    <property type="match status" value="1"/>
</dbReference>
<feature type="transmembrane region" description="Helical" evidence="16">
    <location>
        <begin position="113"/>
        <end position="134"/>
    </location>
</feature>
<feature type="region of interest" description="Disordered" evidence="15">
    <location>
        <begin position="240"/>
        <end position="262"/>
    </location>
</feature>
<dbReference type="InterPro" id="IPR031420">
    <property type="entry name" value="UPF0669"/>
</dbReference>
<evidence type="ECO:0000313" key="20">
    <source>
        <dbReference type="RefSeq" id="XP_027196049.1"/>
    </source>
</evidence>
<keyword evidence="10 14" id="KW-0067">ATP-binding</keyword>
<dbReference type="InterPro" id="IPR045860">
    <property type="entry name" value="Snake_toxin-like_sf"/>
</dbReference>
<reference evidence="20" key="1">
    <citation type="submission" date="2025-08" db="UniProtKB">
        <authorList>
            <consortium name="RefSeq"/>
        </authorList>
    </citation>
    <scope>IDENTIFICATION</scope>
    <source>
        <strain evidence="20">Airmid</strain>
    </source>
</reference>
<dbReference type="InterPro" id="IPR000719">
    <property type="entry name" value="Prot_kinase_dom"/>
</dbReference>
<evidence type="ECO:0000256" key="1">
    <source>
        <dbReference type="ARBA" id="ARBA00004479"/>
    </source>
</evidence>
<dbReference type="GO" id="GO:0004675">
    <property type="term" value="F:transmembrane receptor protein serine/threonine kinase activity"/>
    <property type="evidence" value="ECO:0007669"/>
    <property type="project" value="UniProtKB-EC"/>
</dbReference>
<evidence type="ECO:0000256" key="9">
    <source>
        <dbReference type="ARBA" id="ARBA00022777"/>
    </source>
</evidence>
<dbReference type="InterPro" id="IPR003605">
    <property type="entry name" value="GS_dom"/>
</dbReference>
<dbReference type="GO" id="GO:0005524">
    <property type="term" value="F:ATP binding"/>
    <property type="evidence" value="ECO:0007669"/>
    <property type="project" value="UniProtKB-UniRule"/>
</dbReference>
<gene>
    <name evidence="20" type="primary">LOC113790564</name>
</gene>
<dbReference type="GO" id="GO:0043235">
    <property type="term" value="C:receptor complex"/>
    <property type="evidence" value="ECO:0007669"/>
    <property type="project" value="TreeGrafter"/>
</dbReference>
<keyword evidence="12 16" id="KW-0472">Membrane</keyword>
<dbReference type="PANTHER" id="PTHR23255">
    <property type="entry name" value="TRANSFORMING GROWTH FACTOR-BETA RECEPTOR TYPE I AND II"/>
    <property type="match status" value="1"/>
</dbReference>
<dbReference type="InterPro" id="IPR011009">
    <property type="entry name" value="Kinase-like_dom_sf"/>
</dbReference>
<dbReference type="OMA" id="FQCKGYL"/>
<evidence type="ECO:0000256" key="4">
    <source>
        <dbReference type="ARBA" id="ARBA00022527"/>
    </source>
</evidence>
<keyword evidence="5" id="KW-0808">Transferase</keyword>
<keyword evidence="8 14" id="KW-0547">Nucleotide-binding</keyword>
<dbReference type="GO" id="GO:0071363">
    <property type="term" value="P:cellular response to growth factor stimulus"/>
    <property type="evidence" value="ECO:0007669"/>
    <property type="project" value="TreeGrafter"/>
</dbReference>
<keyword evidence="6 16" id="KW-0812">Transmembrane</keyword>
<evidence type="ECO:0000256" key="5">
    <source>
        <dbReference type="ARBA" id="ARBA00022679"/>
    </source>
</evidence>
<dbReference type="PROSITE" id="PS50011">
    <property type="entry name" value="PROTEIN_KINASE_DOM"/>
    <property type="match status" value="1"/>
</dbReference>
<feature type="binding site" evidence="14">
    <location>
        <position position="302"/>
    </location>
    <ligand>
        <name>ATP</name>
        <dbReference type="ChEBI" id="CHEBI:30616"/>
    </ligand>
</feature>
<name>A0A6P6XVX3_DERPT</name>
<dbReference type="InParanoid" id="A0A6P6XVX3"/>
<dbReference type="EC" id="2.7.11.30" evidence="3"/>
<dbReference type="Pfam" id="PF00069">
    <property type="entry name" value="Pkinase"/>
    <property type="match status" value="1"/>
</dbReference>
<keyword evidence="9" id="KW-0418">Kinase</keyword>
<evidence type="ECO:0000256" key="14">
    <source>
        <dbReference type="PROSITE-ProRule" id="PRU10141"/>
    </source>
</evidence>
<keyword evidence="7" id="KW-0732">Signal</keyword>
<dbReference type="PROSITE" id="PS00108">
    <property type="entry name" value="PROTEIN_KINASE_ST"/>
    <property type="match status" value="1"/>
</dbReference>
<dbReference type="InterPro" id="IPR000333">
    <property type="entry name" value="TGFB_receptor"/>
</dbReference>
<evidence type="ECO:0000256" key="3">
    <source>
        <dbReference type="ARBA" id="ARBA00012401"/>
    </source>
</evidence>
<feature type="domain" description="GS" evidence="18">
    <location>
        <begin position="245"/>
        <end position="274"/>
    </location>
</feature>
<evidence type="ECO:0000256" key="2">
    <source>
        <dbReference type="ARBA" id="ARBA00009605"/>
    </source>
</evidence>
<feature type="compositionally biased region" description="Low complexity" evidence="15">
    <location>
        <begin position="240"/>
        <end position="250"/>
    </location>
</feature>
<dbReference type="KEGG" id="dpte:113790564"/>
<dbReference type="SUPFAM" id="SSF56112">
    <property type="entry name" value="Protein kinase-like (PK-like)"/>
    <property type="match status" value="1"/>
</dbReference>
<dbReference type="Pfam" id="PF17065">
    <property type="entry name" value="UPF0669"/>
    <property type="match status" value="1"/>
</dbReference>
<comment type="similarity">
    <text evidence="2">Belongs to the protein kinase superfamily. TKL Ser/Thr protein kinase family. TGFB receptor subfamily.</text>
</comment>
<dbReference type="PANTHER" id="PTHR23255:SF68">
    <property type="entry name" value="RECEPTOR PROTEIN SERINE_THREONINE KINASE"/>
    <property type="match status" value="1"/>
</dbReference>
<feature type="compositionally biased region" description="Basic and acidic residues" evidence="15">
    <location>
        <begin position="709"/>
        <end position="720"/>
    </location>
</feature>
<dbReference type="Pfam" id="PF01064">
    <property type="entry name" value="Activin_recp"/>
    <property type="match status" value="1"/>
</dbReference>
<dbReference type="CDD" id="cd23596">
    <property type="entry name" value="TFP_LU_ECD_Tkv"/>
    <property type="match status" value="1"/>
</dbReference>
<dbReference type="AlphaFoldDB" id="A0A6P6XVX3"/>
<dbReference type="Proteomes" id="UP000515146">
    <property type="component" value="Unplaced"/>
</dbReference>
<dbReference type="RefSeq" id="XP_027196049.1">
    <property type="nucleotide sequence ID" value="XM_027340248.1"/>
</dbReference>
<keyword evidence="4" id="KW-0723">Serine/threonine-protein kinase</keyword>
<feature type="domain" description="Protein kinase" evidence="17">
    <location>
        <begin position="275"/>
        <end position="567"/>
    </location>
</feature>
<protein>
    <recommendedName>
        <fullName evidence="3">receptor protein serine/threonine kinase</fullName>
        <ecNumber evidence="3">2.7.11.30</ecNumber>
    </recommendedName>
</protein>
<dbReference type="PROSITE" id="PS00107">
    <property type="entry name" value="PROTEIN_KINASE_ATP"/>
    <property type="match status" value="1"/>
</dbReference>
<accession>A0A6P6XVX3</accession>
<evidence type="ECO:0000313" key="19">
    <source>
        <dbReference type="Proteomes" id="UP000515146"/>
    </source>
</evidence>
<evidence type="ECO:0000256" key="7">
    <source>
        <dbReference type="ARBA" id="ARBA00022729"/>
    </source>
</evidence>
<evidence type="ECO:0000256" key="12">
    <source>
        <dbReference type="ARBA" id="ARBA00023136"/>
    </source>
</evidence>
<proteinExistence type="inferred from homology"/>
<dbReference type="Gene3D" id="2.10.60.10">
    <property type="entry name" value="CD59"/>
    <property type="match status" value="1"/>
</dbReference>
<evidence type="ECO:0000256" key="13">
    <source>
        <dbReference type="ARBA" id="ARBA00023170"/>
    </source>
</evidence>
<dbReference type="SMART" id="SM00467">
    <property type="entry name" value="GS"/>
    <property type="match status" value="1"/>
</dbReference>
<dbReference type="OrthoDB" id="69842at2759"/>
<evidence type="ECO:0000256" key="15">
    <source>
        <dbReference type="SAM" id="MobiDB-lite"/>
    </source>
</evidence>
<dbReference type="GO" id="GO:0005886">
    <property type="term" value="C:plasma membrane"/>
    <property type="evidence" value="ECO:0007669"/>
    <property type="project" value="TreeGrafter"/>
</dbReference>
<dbReference type="InterPro" id="IPR000472">
    <property type="entry name" value="Activin_recp"/>
</dbReference>
<keyword evidence="19" id="KW-1185">Reference proteome</keyword>
<evidence type="ECO:0000259" key="17">
    <source>
        <dbReference type="PROSITE" id="PS50011"/>
    </source>
</evidence>
<comment type="subcellular location">
    <subcellularLocation>
        <location evidence="1">Membrane</location>
        <topology evidence="1">Single-pass type I membrane protein</topology>
    </subcellularLocation>
</comment>
<evidence type="ECO:0000256" key="10">
    <source>
        <dbReference type="ARBA" id="ARBA00022840"/>
    </source>
</evidence>
<evidence type="ECO:0000256" key="8">
    <source>
        <dbReference type="ARBA" id="ARBA00022741"/>
    </source>
</evidence>
<evidence type="ECO:0000256" key="16">
    <source>
        <dbReference type="SAM" id="Phobius"/>
    </source>
</evidence>
<evidence type="ECO:0000259" key="18">
    <source>
        <dbReference type="PROSITE" id="PS51256"/>
    </source>
</evidence>
<organism evidence="19 20">
    <name type="scientific">Dermatophagoides pteronyssinus</name>
    <name type="common">European house dust mite</name>
    <dbReference type="NCBI Taxonomy" id="6956"/>
    <lineage>
        <taxon>Eukaryota</taxon>
        <taxon>Metazoa</taxon>
        <taxon>Ecdysozoa</taxon>
        <taxon>Arthropoda</taxon>
        <taxon>Chelicerata</taxon>
        <taxon>Arachnida</taxon>
        <taxon>Acari</taxon>
        <taxon>Acariformes</taxon>
        <taxon>Sarcoptiformes</taxon>
        <taxon>Astigmata</taxon>
        <taxon>Psoroptidia</taxon>
        <taxon>Analgoidea</taxon>
        <taxon>Pyroglyphidae</taxon>
        <taxon>Dermatophagoidinae</taxon>
        <taxon>Dermatophagoides</taxon>
    </lineage>
</organism>
<keyword evidence="13" id="KW-0675">Receptor</keyword>
<dbReference type="InterPro" id="IPR017441">
    <property type="entry name" value="Protein_kinase_ATP_BS"/>
</dbReference>